<evidence type="ECO:0000256" key="1">
    <source>
        <dbReference type="ARBA" id="ARBA00004123"/>
    </source>
</evidence>
<comment type="caution">
    <text evidence="4">The sequence shown here is derived from an EMBL/GenBank/DDBJ whole genome shotgun (WGS) entry which is preliminary data.</text>
</comment>
<dbReference type="PANTHER" id="PTHR46765:SF1">
    <property type="entry name" value="P-LOOP CONTAINING NUCLEOSIDE TRIPHOSPHATE HYDROLASES SUPERFAMILY PROTEIN"/>
    <property type="match status" value="1"/>
</dbReference>
<gene>
    <name evidence="4" type="ORF">GUJ93_ZPchr0013g34006</name>
</gene>
<sequence>MACLQKFLVLQVEKQKIIKDSAGKLLNQANNGGKRDKESTSEKTSSRGFSNGSAKLNPMTLKMQLNSASSMDGKDPAPAKKHSKHGINFFDRFRKERPVGAKTCNDSGQQAATIIRDLRPLIFKYNEGFTNAVKRPVKIRDLLV</sequence>
<name>A0A8J6BUD8_ZIZPA</name>
<evidence type="ECO:0000256" key="2">
    <source>
        <dbReference type="ARBA" id="ARBA00023242"/>
    </source>
</evidence>
<evidence type="ECO:0000313" key="4">
    <source>
        <dbReference type="EMBL" id="KAG8096657.1"/>
    </source>
</evidence>
<dbReference type="Proteomes" id="UP000729402">
    <property type="component" value="Unassembled WGS sequence"/>
</dbReference>
<dbReference type="OrthoDB" id="2195431at2759"/>
<protein>
    <submittedName>
        <fullName evidence="4">Uncharacterized protein</fullName>
    </submittedName>
</protein>
<proteinExistence type="predicted"/>
<feature type="compositionally biased region" description="Basic and acidic residues" evidence="3">
    <location>
        <begin position="33"/>
        <end position="45"/>
    </location>
</feature>
<comment type="subcellular location">
    <subcellularLocation>
        <location evidence="1">Nucleus</location>
    </subcellularLocation>
</comment>
<keyword evidence="2" id="KW-0539">Nucleus</keyword>
<evidence type="ECO:0000313" key="5">
    <source>
        <dbReference type="Proteomes" id="UP000729402"/>
    </source>
</evidence>
<evidence type="ECO:0000256" key="3">
    <source>
        <dbReference type="SAM" id="MobiDB-lite"/>
    </source>
</evidence>
<dbReference type="AlphaFoldDB" id="A0A8J6BUD8"/>
<feature type="region of interest" description="Disordered" evidence="3">
    <location>
        <begin position="22"/>
        <end position="57"/>
    </location>
</feature>
<dbReference type="InterPro" id="IPR053016">
    <property type="entry name" value="CTF18-RFC_complex"/>
</dbReference>
<reference evidence="4" key="2">
    <citation type="submission" date="2021-02" db="EMBL/GenBank/DDBJ databases">
        <authorList>
            <person name="Kimball J.A."/>
            <person name="Haas M.W."/>
            <person name="Macchietto M."/>
            <person name="Kono T."/>
            <person name="Duquette J."/>
            <person name="Shao M."/>
        </authorList>
    </citation>
    <scope>NUCLEOTIDE SEQUENCE</scope>
    <source>
        <tissue evidence="4">Fresh leaf tissue</tissue>
    </source>
</reference>
<dbReference type="PANTHER" id="PTHR46765">
    <property type="entry name" value="P-LOOP CONTAINING NUCLEOSIDE TRIPHOSPHATE HYDROLASES SUPERFAMILY PROTEIN"/>
    <property type="match status" value="1"/>
</dbReference>
<accession>A0A8J6BUD8</accession>
<dbReference type="EMBL" id="JAAALK010000079">
    <property type="protein sequence ID" value="KAG8096657.1"/>
    <property type="molecule type" value="Genomic_DNA"/>
</dbReference>
<keyword evidence="5" id="KW-1185">Reference proteome</keyword>
<organism evidence="4 5">
    <name type="scientific">Zizania palustris</name>
    <name type="common">Northern wild rice</name>
    <dbReference type="NCBI Taxonomy" id="103762"/>
    <lineage>
        <taxon>Eukaryota</taxon>
        <taxon>Viridiplantae</taxon>
        <taxon>Streptophyta</taxon>
        <taxon>Embryophyta</taxon>
        <taxon>Tracheophyta</taxon>
        <taxon>Spermatophyta</taxon>
        <taxon>Magnoliopsida</taxon>
        <taxon>Liliopsida</taxon>
        <taxon>Poales</taxon>
        <taxon>Poaceae</taxon>
        <taxon>BOP clade</taxon>
        <taxon>Oryzoideae</taxon>
        <taxon>Oryzeae</taxon>
        <taxon>Zizaniinae</taxon>
        <taxon>Zizania</taxon>
    </lineage>
</organism>
<dbReference type="GO" id="GO:0005634">
    <property type="term" value="C:nucleus"/>
    <property type="evidence" value="ECO:0007669"/>
    <property type="project" value="UniProtKB-SubCell"/>
</dbReference>
<reference evidence="4" key="1">
    <citation type="journal article" date="2021" name="bioRxiv">
        <title>Whole Genome Assembly and Annotation of Northern Wild Rice, Zizania palustris L., Supports a Whole Genome Duplication in the Zizania Genus.</title>
        <authorList>
            <person name="Haas M."/>
            <person name="Kono T."/>
            <person name="Macchietto M."/>
            <person name="Millas R."/>
            <person name="McGilp L."/>
            <person name="Shao M."/>
            <person name="Duquette J."/>
            <person name="Hirsch C.N."/>
            <person name="Kimball J."/>
        </authorList>
    </citation>
    <scope>NUCLEOTIDE SEQUENCE</scope>
    <source>
        <tissue evidence="4">Fresh leaf tissue</tissue>
    </source>
</reference>